<evidence type="ECO:0008006" key="3">
    <source>
        <dbReference type="Google" id="ProtNLM"/>
    </source>
</evidence>
<dbReference type="AlphaFoldDB" id="A0A6P1NP33"/>
<keyword evidence="2" id="KW-1185">Reference proteome</keyword>
<dbReference type="InterPro" id="IPR036291">
    <property type="entry name" value="NAD(P)-bd_dom_sf"/>
</dbReference>
<dbReference type="KEGG" id="psey:GU243_13300"/>
<proteinExistence type="predicted"/>
<dbReference type="Gene3D" id="3.40.50.720">
    <property type="entry name" value="NAD(P)-binding Rossmann-like Domain"/>
    <property type="match status" value="1"/>
</dbReference>
<reference evidence="1 2" key="1">
    <citation type="submission" date="2020-01" db="EMBL/GenBank/DDBJ databases">
        <title>Pseudarthrobacter psychrotolerans sp. nov., isolated from antarctic soil.</title>
        <authorList>
            <person name="Shin Y."/>
            <person name="Park W."/>
        </authorList>
    </citation>
    <scope>NUCLEOTIDE SEQUENCE [LARGE SCALE GENOMIC DNA]</scope>
    <source>
        <strain evidence="1 2">YJ56</strain>
    </source>
</reference>
<name>A0A6P1NP33_9MICC</name>
<gene>
    <name evidence="1" type="ORF">GU243_13300</name>
</gene>
<organism evidence="1 2">
    <name type="scientific">Pseudarthrobacter psychrotolerans</name>
    <dbReference type="NCBI Taxonomy" id="2697569"/>
    <lineage>
        <taxon>Bacteria</taxon>
        <taxon>Bacillati</taxon>
        <taxon>Actinomycetota</taxon>
        <taxon>Actinomycetes</taxon>
        <taxon>Micrococcales</taxon>
        <taxon>Micrococcaceae</taxon>
        <taxon>Pseudarthrobacter</taxon>
    </lineage>
</organism>
<dbReference type="SUPFAM" id="SSF51735">
    <property type="entry name" value="NAD(P)-binding Rossmann-fold domains"/>
    <property type="match status" value="1"/>
</dbReference>
<accession>A0A6P1NP33</accession>
<evidence type="ECO:0000313" key="1">
    <source>
        <dbReference type="EMBL" id="QHK20547.1"/>
    </source>
</evidence>
<sequence length="39" mass="4157">MRRLGSAEEAAALVEYIASPEASYTTGFVFDLSGGRAVY</sequence>
<protein>
    <recommendedName>
        <fullName evidence="3">SDR family oxidoreductase</fullName>
    </recommendedName>
</protein>
<dbReference type="EMBL" id="CP047898">
    <property type="protein sequence ID" value="QHK20547.1"/>
    <property type="molecule type" value="Genomic_DNA"/>
</dbReference>
<evidence type="ECO:0000313" key="2">
    <source>
        <dbReference type="Proteomes" id="UP000464186"/>
    </source>
</evidence>
<dbReference type="Proteomes" id="UP000464186">
    <property type="component" value="Chromosome"/>
</dbReference>